<reference evidence="6 7" key="1">
    <citation type="submission" date="2016-12" db="EMBL/GenBank/DDBJ databases">
        <title>Genomic comparison of strains in the 'Actinomyces naeslundii' group.</title>
        <authorList>
            <person name="Mughal S.R."/>
            <person name="Do T."/>
            <person name="Gilbert S.C."/>
            <person name="Witherden E.A."/>
            <person name="Didelot X."/>
            <person name="Beighton D."/>
        </authorList>
    </citation>
    <scope>NUCLEOTIDE SEQUENCE [LARGE SCALE GENOMIC DNA]</scope>
    <source>
        <strain evidence="6 7">R21091</strain>
    </source>
</reference>
<comment type="caution">
    <text evidence="6">The sequence shown here is derived from an EMBL/GenBank/DDBJ whole genome shotgun (WGS) entry which is preliminary data.</text>
</comment>
<dbReference type="PANTHER" id="PTHR12128">
    <property type="entry name" value="DIHYDRODIPICOLINATE SYNTHASE"/>
    <property type="match status" value="1"/>
</dbReference>
<evidence type="ECO:0000256" key="5">
    <source>
        <dbReference type="PIRSR" id="PIRSR001365-2"/>
    </source>
</evidence>
<dbReference type="Proteomes" id="UP000186471">
    <property type="component" value="Unassembled WGS sequence"/>
</dbReference>
<feature type="binding site" evidence="5">
    <location>
        <position position="57"/>
    </location>
    <ligand>
        <name>pyruvate</name>
        <dbReference type="ChEBI" id="CHEBI:15361"/>
    </ligand>
</feature>
<protein>
    <submittedName>
        <fullName evidence="6">Dihydrodipicolinate synthase family protein</fullName>
    </submittedName>
</protein>
<dbReference type="EMBL" id="MSKK01000019">
    <property type="protein sequence ID" value="OLO46997.1"/>
    <property type="molecule type" value="Genomic_DNA"/>
</dbReference>
<dbReference type="PRINTS" id="PR00146">
    <property type="entry name" value="DHPICSNTHASE"/>
</dbReference>
<evidence type="ECO:0000256" key="1">
    <source>
        <dbReference type="ARBA" id="ARBA00007592"/>
    </source>
</evidence>
<dbReference type="SUPFAM" id="SSF51569">
    <property type="entry name" value="Aldolase"/>
    <property type="match status" value="1"/>
</dbReference>
<comment type="similarity">
    <text evidence="1 3">Belongs to the DapA family.</text>
</comment>
<dbReference type="PANTHER" id="PTHR12128:SF66">
    <property type="entry name" value="4-HYDROXY-2-OXOGLUTARATE ALDOLASE, MITOCHONDRIAL"/>
    <property type="match status" value="1"/>
</dbReference>
<evidence type="ECO:0000313" key="6">
    <source>
        <dbReference type="EMBL" id="OLO46997.1"/>
    </source>
</evidence>
<dbReference type="InterPro" id="IPR002220">
    <property type="entry name" value="DapA-like"/>
</dbReference>
<dbReference type="InterPro" id="IPR013785">
    <property type="entry name" value="Aldolase_TIM"/>
</dbReference>
<keyword evidence="2 3" id="KW-0456">Lyase</keyword>
<name>A0A1Q8VG07_9ACTO</name>
<organism evidence="6 7">
    <name type="scientific">Actinomyces oris</name>
    <dbReference type="NCBI Taxonomy" id="544580"/>
    <lineage>
        <taxon>Bacteria</taxon>
        <taxon>Bacillati</taxon>
        <taxon>Actinomycetota</taxon>
        <taxon>Actinomycetes</taxon>
        <taxon>Actinomycetales</taxon>
        <taxon>Actinomycetaceae</taxon>
        <taxon>Actinomyces</taxon>
    </lineage>
</organism>
<dbReference type="AlphaFoldDB" id="A0A1Q8VG07"/>
<dbReference type="PIRSF" id="PIRSF001365">
    <property type="entry name" value="DHDPS"/>
    <property type="match status" value="1"/>
</dbReference>
<dbReference type="Gene3D" id="3.20.20.70">
    <property type="entry name" value="Aldolase class I"/>
    <property type="match status" value="1"/>
</dbReference>
<dbReference type="Pfam" id="PF00701">
    <property type="entry name" value="DHDPS"/>
    <property type="match status" value="1"/>
</dbReference>
<evidence type="ECO:0000313" key="7">
    <source>
        <dbReference type="Proteomes" id="UP000186471"/>
    </source>
</evidence>
<evidence type="ECO:0000256" key="4">
    <source>
        <dbReference type="PIRSR" id="PIRSR001365-1"/>
    </source>
</evidence>
<feature type="active site" description="Proton donor/acceptor" evidence="4">
    <location>
        <position position="144"/>
    </location>
</feature>
<dbReference type="CDD" id="cd00408">
    <property type="entry name" value="DHDPS-like"/>
    <property type="match status" value="1"/>
</dbReference>
<sequence>MKRPHQEGGPAPIRVAGLSAFPLTPLRDDVVDECAFIGLVKRLTAAGVDSITALGSTGSYAYLTPAERARVARLAVEYAGPTPVFIGVGDLRTSRVLAHVDSAQEAGAAGVLLAPVTYQPLSDDEVFGLFRTVTEHTDLPVIVYDNPGTTHFTFTTELYARIAELPGVVSIKIPGVPADPAIACEHVAMIRAAIPEHVTIGVSGDALAATGLNVGCDAWYSVIGGTLPAPALSIARAAQAGRAQEAVVESRRLAPLWDLFAELGGSLRVTAAIAEHLGLVPPSCLPLPIQGLTDSQRGQVIDVVTGLDLV</sequence>
<dbReference type="SMART" id="SM01130">
    <property type="entry name" value="DHDPS"/>
    <property type="match status" value="1"/>
</dbReference>
<dbReference type="GO" id="GO:0008840">
    <property type="term" value="F:4-hydroxy-tetrahydrodipicolinate synthase activity"/>
    <property type="evidence" value="ECO:0007669"/>
    <property type="project" value="TreeGrafter"/>
</dbReference>
<evidence type="ECO:0000256" key="2">
    <source>
        <dbReference type="ARBA" id="ARBA00023239"/>
    </source>
</evidence>
<evidence type="ECO:0000256" key="3">
    <source>
        <dbReference type="PIRNR" id="PIRNR001365"/>
    </source>
</evidence>
<proteinExistence type="inferred from homology"/>
<feature type="active site" description="Schiff-base intermediate with substrate" evidence="4">
    <location>
        <position position="172"/>
    </location>
</feature>
<accession>A0A1Q8VG07</accession>
<gene>
    <name evidence="6" type="ORF">BKH31_05420</name>
</gene>